<evidence type="ECO:0000313" key="2">
    <source>
        <dbReference type="Proteomes" id="UP000236649"/>
    </source>
</evidence>
<protein>
    <submittedName>
        <fullName evidence="1">Uncharacterized protein</fullName>
    </submittedName>
</protein>
<dbReference type="Proteomes" id="UP000236649">
    <property type="component" value="Chromosome 2"/>
</dbReference>
<gene>
    <name evidence="1" type="ORF">C2L64_23700</name>
</gene>
<accession>A0AAN1JCH3</accession>
<proteinExistence type="predicted"/>
<name>A0AAN1JCH3_9BURK</name>
<dbReference type="AlphaFoldDB" id="A0AAN1JCH3"/>
<dbReference type="KEGG" id="phs:C2L64_23700"/>
<evidence type="ECO:0000313" key="1">
    <source>
        <dbReference type="EMBL" id="AUT71296.1"/>
    </source>
</evidence>
<reference evidence="1 2" key="1">
    <citation type="submission" date="2018-01" db="EMBL/GenBank/DDBJ databases">
        <title>Species boundaries and ecological features among Paraburkholderia terrae DSMZ17804T, P. hospita DSMZ17164T and P. caribensis DSMZ13236T.</title>
        <authorList>
            <person name="Pratama A.A."/>
        </authorList>
    </citation>
    <scope>NUCLEOTIDE SEQUENCE [LARGE SCALE GENOMIC DNA]</scope>
    <source>
        <strain evidence="1 2">DSM 17164</strain>
    </source>
</reference>
<organism evidence="1 2">
    <name type="scientific">Paraburkholderia hospita</name>
    <dbReference type="NCBI Taxonomy" id="169430"/>
    <lineage>
        <taxon>Bacteria</taxon>
        <taxon>Pseudomonadati</taxon>
        <taxon>Pseudomonadota</taxon>
        <taxon>Betaproteobacteria</taxon>
        <taxon>Burkholderiales</taxon>
        <taxon>Burkholderiaceae</taxon>
        <taxon>Paraburkholderia</taxon>
    </lineage>
</organism>
<dbReference type="EMBL" id="CP026106">
    <property type="protein sequence ID" value="AUT71296.1"/>
    <property type="molecule type" value="Genomic_DNA"/>
</dbReference>
<sequence length="77" mass="8174">MIADELGDLQGQSTYDIEGLCERQIVELIASGVLDRALPSNATRGSGNTVLDFTRTTASGANWLGWASIHARLKPSG</sequence>